<dbReference type="OrthoDB" id="1259861at2"/>
<evidence type="ECO:0000313" key="2">
    <source>
        <dbReference type="Proteomes" id="UP000028705"/>
    </source>
</evidence>
<gene>
    <name evidence="1" type="ORF">IW15_15715</name>
</gene>
<dbReference type="EMBL" id="JPRH01000006">
    <property type="protein sequence ID" value="KFF11653.1"/>
    <property type="molecule type" value="Genomic_DNA"/>
</dbReference>
<dbReference type="Proteomes" id="UP000028705">
    <property type="component" value="Unassembled WGS sequence"/>
</dbReference>
<comment type="caution">
    <text evidence="1">The sequence shown here is derived from an EMBL/GenBank/DDBJ whole genome shotgun (WGS) entry which is preliminary data.</text>
</comment>
<keyword evidence="2" id="KW-1185">Reference proteome</keyword>
<accession>A0A086A4N9</accession>
<organism evidence="1 2">
    <name type="scientific">Chryseobacterium soli</name>
    <dbReference type="NCBI Taxonomy" id="445961"/>
    <lineage>
        <taxon>Bacteria</taxon>
        <taxon>Pseudomonadati</taxon>
        <taxon>Bacteroidota</taxon>
        <taxon>Flavobacteriia</taxon>
        <taxon>Flavobacteriales</taxon>
        <taxon>Weeksellaceae</taxon>
        <taxon>Chryseobacterium group</taxon>
        <taxon>Chryseobacterium</taxon>
    </lineage>
</organism>
<evidence type="ECO:0000313" key="1">
    <source>
        <dbReference type="EMBL" id="KFF11653.1"/>
    </source>
</evidence>
<dbReference type="AlphaFoldDB" id="A0A086A4N9"/>
<protein>
    <submittedName>
        <fullName evidence="1">Uncharacterized protein</fullName>
    </submittedName>
</protein>
<name>A0A086A4N9_9FLAO</name>
<sequence>METLCNEKTEILNLIRKALSEQKLAVKELKEIKDLCSTFINEHEYTVKGKKDDIVLFQDAAFFDMKDFNYPDKSTVMPAGSPKPGEFIKRFLDEFTDTKYHTTERIYKKVTEVLFSVNADKIQIHLGQENDDIIFCIKNSEGKYFRINDVEELVEINPDCVLNFNKNFGKDLDDYLFKNTNEHNNTRRFEITRNVYEYMNKMEFEAILCHPCICMDDDTSNPSNISYKHRYTYMMTFGGKQCRFGWYSNTLIFDRNGLCPPGCK</sequence>
<proteinExistence type="predicted"/>
<dbReference type="RefSeq" id="WP_034712967.1">
    <property type="nucleotide sequence ID" value="NZ_JPRH01000006.1"/>
</dbReference>
<reference evidence="1 2" key="1">
    <citation type="submission" date="2014-07" db="EMBL/GenBank/DDBJ databases">
        <title>Genome of Chryseobacterium soli DSM 19298.</title>
        <authorList>
            <person name="Stropko S.J."/>
            <person name="Pipes S.E."/>
            <person name="Newman J."/>
        </authorList>
    </citation>
    <scope>NUCLEOTIDE SEQUENCE [LARGE SCALE GENOMIC DNA]</scope>
    <source>
        <strain evidence="1 2">DSM 19298</strain>
    </source>
</reference>
<dbReference type="STRING" id="445961.IW15_15715"/>